<evidence type="ECO:0000313" key="2">
    <source>
        <dbReference type="Proteomes" id="UP000658305"/>
    </source>
</evidence>
<gene>
    <name evidence="1" type="ORF">GCM10007291_48360</name>
</gene>
<dbReference type="RefSeq" id="WP_189382845.1">
    <property type="nucleotide sequence ID" value="NZ_BMYI01000037.1"/>
</dbReference>
<protein>
    <recommendedName>
        <fullName evidence="3">Phage DNA-binding protein</fullName>
    </recommendedName>
</protein>
<evidence type="ECO:0000313" key="1">
    <source>
        <dbReference type="EMBL" id="GHC40825.1"/>
    </source>
</evidence>
<dbReference type="InterPro" id="IPR014926">
    <property type="entry name" value="Phage_D3112_Orf24"/>
</dbReference>
<name>A0ABQ3FT94_9RHOB</name>
<dbReference type="Pfam" id="PF08822">
    <property type="entry name" value="DUF1804"/>
    <property type="match status" value="1"/>
</dbReference>
<accession>A0ABQ3FT94</accession>
<evidence type="ECO:0008006" key="3">
    <source>
        <dbReference type="Google" id="ProtNLM"/>
    </source>
</evidence>
<dbReference type="Proteomes" id="UP000658305">
    <property type="component" value="Unassembled WGS sequence"/>
</dbReference>
<organism evidence="1 2">
    <name type="scientific">Gemmobacter nanjingensis</name>
    <dbReference type="NCBI Taxonomy" id="488454"/>
    <lineage>
        <taxon>Bacteria</taxon>
        <taxon>Pseudomonadati</taxon>
        <taxon>Pseudomonadota</taxon>
        <taxon>Alphaproteobacteria</taxon>
        <taxon>Rhodobacterales</taxon>
        <taxon>Paracoccaceae</taxon>
        <taxon>Gemmobacter</taxon>
    </lineage>
</organism>
<proteinExistence type="predicted"/>
<reference evidence="2" key="1">
    <citation type="journal article" date="2019" name="Int. J. Syst. Evol. Microbiol.">
        <title>The Global Catalogue of Microorganisms (GCM) 10K type strain sequencing project: providing services to taxonomists for standard genome sequencing and annotation.</title>
        <authorList>
            <consortium name="The Broad Institute Genomics Platform"/>
            <consortium name="The Broad Institute Genome Sequencing Center for Infectious Disease"/>
            <person name="Wu L."/>
            <person name="Ma J."/>
        </authorList>
    </citation>
    <scope>NUCLEOTIDE SEQUENCE [LARGE SCALE GENOMIC DNA]</scope>
    <source>
        <strain evidence="2">KCTC 23298</strain>
    </source>
</reference>
<comment type="caution">
    <text evidence="1">The sequence shown here is derived from an EMBL/GenBank/DDBJ whole genome shotgun (WGS) entry which is preliminary data.</text>
</comment>
<sequence length="166" mass="18437">MSAKEDLKRKVRSDYVYRRMMQSTIAAAYSISEATVGRWKKAAKDAGDDWDKARTAHVIAGEGMEAVVSSVLEDFMIQAQATLDEIKDGVHTTKEKVEMLVSLADAMTKVTASAKRLAPKISELGVAQDVMAKLLDFVKENFPQHAQVILEIIEPFGERLTEIYTT</sequence>
<keyword evidence="2" id="KW-1185">Reference proteome</keyword>
<dbReference type="EMBL" id="BMYI01000037">
    <property type="protein sequence ID" value="GHC40825.1"/>
    <property type="molecule type" value="Genomic_DNA"/>
</dbReference>